<evidence type="ECO:0000256" key="3">
    <source>
        <dbReference type="SAM" id="SignalP"/>
    </source>
</evidence>
<keyword evidence="2" id="KW-0325">Glycoprotein</keyword>
<evidence type="ECO:0000313" key="8">
    <source>
        <dbReference type="Proteomes" id="UP000594263"/>
    </source>
</evidence>
<accession>A0A7N0TMC7</accession>
<dbReference type="AlphaFoldDB" id="A0A7N0TMC7"/>
<dbReference type="InterPro" id="IPR011707">
    <property type="entry name" value="Cu-oxidase-like_N"/>
</dbReference>
<feature type="chain" id="PRO_5029751418" description="Monocopper oxidase-like protein SKU5" evidence="3">
    <location>
        <begin position="26"/>
        <end position="615"/>
    </location>
</feature>
<protein>
    <recommendedName>
        <fullName evidence="9">Monocopper oxidase-like protein SKU5</fullName>
    </recommendedName>
</protein>
<evidence type="ECO:0000256" key="1">
    <source>
        <dbReference type="ARBA" id="ARBA00010609"/>
    </source>
</evidence>
<evidence type="ECO:0000259" key="6">
    <source>
        <dbReference type="Pfam" id="PF07732"/>
    </source>
</evidence>
<dbReference type="Pfam" id="PF07731">
    <property type="entry name" value="Cu-oxidase_2"/>
    <property type="match status" value="1"/>
</dbReference>
<organism evidence="7 8">
    <name type="scientific">Kalanchoe fedtschenkoi</name>
    <name type="common">Lavender scallops</name>
    <name type="synonym">South American air plant</name>
    <dbReference type="NCBI Taxonomy" id="63787"/>
    <lineage>
        <taxon>Eukaryota</taxon>
        <taxon>Viridiplantae</taxon>
        <taxon>Streptophyta</taxon>
        <taxon>Embryophyta</taxon>
        <taxon>Tracheophyta</taxon>
        <taxon>Spermatophyta</taxon>
        <taxon>Magnoliopsida</taxon>
        <taxon>eudicotyledons</taxon>
        <taxon>Gunneridae</taxon>
        <taxon>Pentapetalae</taxon>
        <taxon>Saxifragales</taxon>
        <taxon>Crassulaceae</taxon>
        <taxon>Kalanchoe</taxon>
    </lineage>
</organism>
<evidence type="ECO:0000313" key="7">
    <source>
        <dbReference type="EnsemblPlants" id="Kaladp0039s0574.1.v1.1"/>
    </source>
</evidence>
<evidence type="ECO:0008006" key="9">
    <source>
        <dbReference type="Google" id="ProtNLM"/>
    </source>
</evidence>
<dbReference type="PANTHER" id="PTHR11709">
    <property type="entry name" value="MULTI-COPPER OXIDASE"/>
    <property type="match status" value="1"/>
</dbReference>
<dbReference type="EnsemblPlants" id="Kaladp0039s0574.1.v1.1">
    <property type="protein sequence ID" value="Kaladp0039s0574.1.v1.1"/>
    <property type="gene ID" value="Kaladp0039s0574.v1.1"/>
</dbReference>
<dbReference type="OMA" id="ITINDMF"/>
<dbReference type="GO" id="GO:0016491">
    <property type="term" value="F:oxidoreductase activity"/>
    <property type="evidence" value="ECO:0007669"/>
    <property type="project" value="InterPro"/>
</dbReference>
<reference evidence="7" key="1">
    <citation type="submission" date="2021-01" db="UniProtKB">
        <authorList>
            <consortium name="EnsemblPlants"/>
        </authorList>
    </citation>
    <scope>IDENTIFICATION</scope>
</reference>
<dbReference type="Gene3D" id="2.60.40.420">
    <property type="entry name" value="Cupredoxins - blue copper proteins"/>
    <property type="match status" value="3"/>
</dbReference>
<dbReference type="InterPro" id="IPR008972">
    <property type="entry name" value="Cupredoxin"/>
</dbReference>
<comment type="similarity">
    <text evidence="1">Belongs to the multicopper oxidase family.</text>
</comment>
<feature type="domain" description="Plastocyanin-like" evidence="4">
    <location>
        <begin position="163"/>
        <end position="308"/>
    </location>
</feature>
<dbReference type="Pfam" id="PF00394">
    <property type="entry name" value="Cu-oxidase"/>
    <property type="match status" value="1"/>
</dbReference>
<dbReference type="InterPro" id="IPR045087">
    <property type="entry name" value="Cu-oxidase_fam"/>
</dbReference>
<feature type="signal peptide" evidence="3">
    <location>
        <begin position="1"/>
        <end position="25"/>
    </location>
</feature>
<dbReference type="SUPFAM" id="SSF49503">
    <property type="entry name" value="Cupredoxins"/>
    <property type="match status" value="3"/>
</dbReference>
<dbReference type="Gramene" id="Kaladp0039s0574.1.v1.1">
    <property type="protein sequence ID" value="Kaladp0039s0574.1.v1.1"/>
    <property type="gene ID" value="Kaladp0039s0574.v1.1"/>
</dbReference>
<dbReference type="Proteomes" id="UP000594263">
    <property type="component" value="Unplaced"/>
</dbReference>
<feature type="domain" description="Plastocyanin-like" evidence="6">
    <location>
        <begin position="39"/>
        <end position="148"/>
    </location>
</feature>
<name>A0A7N0TMC7_KALFE</name>
<dbReference type="InterPro" id="IPR001117">
    <property type="entry name" value="Cu-oxidase_2nd"/>
</dbReference>
<evidence type="ECO:0000259" key="4">
    <source>
        <dbReference type="Pfam" id="PF00394"/>
    </source>
</evidence>
<dbReference type="GO" id="GO:0005886">
    <property type="term" value="C:plasma membrane"/>
    <property type="evidence" value="ECO:0007669"/>
    <property type="project" value="TreeGrafter"/>
</dbReference>
<proteinExistence type="inferred from homology"/>
<dbReference type="GO" id="GO:0005507">
    <property type="term" value="F:copper ion binding"/>
    <property type="evidence" value="ECO:0007669"/>
    <property type="project" value="InterPro"/>
</dbReference>
<dbReference type="Pfam" id="PF07732">
    <property type="entry name" value="Cu-oxidase_3"/>
    <property type="match status" value="1"/>
</dbReference>
<sequence length="615" mass="68524">MSSSLRNSLFASCLVYVISIAANSAEVFHEWHVALNSTIRPISSDQPVITINGLFPGPLINATTNDNIHINVFNDMDEPLLITWNGIQQRLNSWQDGVSGTNCPVPPMTNWTYVFQTKDQIGTFFYFPSLNFQKAAGGFGPIRVNNRNVIAVPFPKPEAEFDLLIGDWFEKSYKDIRSSLGDPRVAYVDMPNKILMNGKGPYMDSLSRTHESFTVTKGRTYRFRISNVGSQWSFNFQIQNHTMVLVETEGSYTDQITLTSLDVHVGQSYSVLVTADQDAADFYIVAYPKLELAGKASGYAGIGILHYTDSNSIPAGPLITGPDPFDVRFSINQARSIRWNMTAGAARPNPQGTFNVTNVTLSQTFILTGEMESVSGEYMYTVNGVSYWTPDTPLKLADHFDDAPTIYAIDAFSTNATQDSPVMGTFVATGIHKGWLEIIFVNDGDSKMDAWHLDGFGFYAVGFGFGPWSPDARSTYNLHDPVVRSTVQVYPASWSAVYVYLDNPGMWNLRSQVLKNWYLGQELYVRVFDADPDPAKERPVPDNLLLCGWCNFLTYVSRAFGMHSFAGQDNYSLSSKTIDGDGTNGSLFLHFLHRILRKIYQHLGVVPSFSEDGLL</sequence>
<evidence type="ECO:0000259" key="5">
    <source>
        <dbReference type="Pfam" id="PF07731"/>
    </source>
</evidence>
<dbReference type="InterPro" id="IPR011706">
    <property type="entry name" value="Cu-oxidase_C"/>
</dbReference>
<keyword evidence="3" id="KW-0732">Signal</keyword>
<keyword evidence="8" id="KW-1185">Reference proteome</keyword>
<evidence type="ECO:0000256" key="2">
    <source>
        <dbReference type="ARBA" id="ARBA00023180"/>
    </source>
</evidence>
<feature type="domain" description="Plastocyanin-like" evidence="5">
    <location>
        <begin position="409"/>
        <end position="529"/>
    </location>
</feature>
<dbReference type="PANTHER" id="PTHR11709:SF409">
    <property type="entry name" value="MONOCOPPER OXIDASE-LIKE PROTEIN SKU5"/>
    <property type="match status" value="1"/>
</dbReference>